<gene>
    <name evidence="6" type="ORF">THAPSDRAFT_269423</name>
</gene>
<dbReference type="Gene3D" id="1.20.1250.20">
    <property type="entry name" value="MFS general substrate transporter like domains"/>
    <property type="match status" value="1"/>
</dbReference>
<keyword evidence="4 5" id="KW-0472">Membrane</keyword>
<proteinExistence type="predicted"/>
<dbReference type="InParanoid" id="B8C841"/>
<evidence type="ECO:0000256" key="1">
    <source>
        <dbReference type="ARBA" id="ARBA00004141"/>
    </source>
</evidence>
<dbReference type="PANTHER" id="PTHR23510:SF64">
    <property type="entry name" value="INNER MEMBRANE TRANSPORT PROTEIN YAJR"/>
    <property type="match status" value="1"/>
</dbReference>
<feature type="transmembrane region" description="Helical" evidence="5">
    <location>
        <begin position="405"/>
        <end position="426"/>
    </location>
</feature>
<evidence type="ECO:0000313" key="6">
    <source>
        <dbReference type="EMBL" id="EED90424.1"/>
    </source>
</evidence>
<dbReference type="HOGENOM" id="CLU_025236_1_0_1"/>
<sequence length="517" mass="56551">MVATPDAPYYRVDQHIHHRRKPSWVIHLPHITKPTSSNERPTFKQSVSLSLNILACFLYMMNYYIVEPSSTRYANALGTDDAMSGLLIGVMPWAAILSAFVYSIWSNRCYRSPLLTSGVLLAMGNILYATAYRYESITMALSGRFLTGLGGPRSMNRRYIADTTTMARRTAVNAAFGTATALGAALGPATAIMLNNAEFQFDVSIYGTVYFNGMTGPGYLMSLLWIAFTITLGLVFEEPTVRSGLEEQCRKEAMDLNVQSESQLNNATANNATIRSMSIDDATKEDSLTNSSNSASIGSQFSKLSNNLTVPVKICMFLLFSKMFTVESVISAASMVTKNRYGWAVQQVGTLGTIVGCLTIPISVFIGWVSKHCEDRVLMIWLMSFAVLGMGLLGSALAVGPRRYIAGYLLVFCSVQAFDGVVGSVLSKVIPTALASGTWNSGFLATVVGTFGRACGDVFITSVGYIDLRQIMNLLFVPSFLILLSDLVLIWWNYDVLTARIYLIHPSTESMPTGEFV</sequence>
<dbReference type="RefSeq" id="XP_002292449.1">
    <property type="nucleotide sequence ID" value="XM_002292413.1"/>
</dbReference>
<dbReference type="GO" id="GO:0022857">
    <property type="term" value="F:transmembrane transporter activity"/>
    <property type="evidence" value="ECO:0000318"/>
    <property type="project" value="GO_Central"/>
</dbReference>
<feature type="transmembrane region" description="Helical" evidence="5">
    <location>
        <begin position="218"/>
        <end position="236"/>
    </location>
</feature>
<evidence type="ECO:0000256" key="2">
    <source>
        <dbReference type="ARBA" id="ARBA00022692"/>
    </source>
</evidence>
<feature type="transmembrane region" description="Helical" evidence="5">
    <location>
        <begin position="86"/>
        <end position="105"/>
    </location>
</feature>
<keyword evidence="3 5" id="KW-1133">Transmembrane helix</keyword>
<keyword evidence="2 5" id="KW-0812">Transmembrane</keyword>
<reference evidence="6 7" key="1">
    <citation type="journal article" date="2004" name="Science">
        <title>The genome of the diatom Thalassiosira pseudonana: ecology, evolution, and metabolism.</title>
        <authorList>
            <person name="Armbrust E.V."/>
            <person name="Berges J.A."/>
            <person name="Bowler C."/>
            <person name="Green B.R."/>
            <person name="Martinez D."/>
            <person name="Putnam N.H."/>
            <person name="Zhou S."/>
            <person name="Allen A.E."/>
            <person name="Apt K.E."/>
            <person name="Bechner M."/>
            <person name="Brzezinski M.A."/>
            <person name="Chaal B.K."/>
            <person name="Chiovitti A."/>
            <person name="Davis A.K."/>
            <person name="Demarest M.S."/>
            <person name="Detter J.C."/>
            <person name="Glavina T."/>
            <person name="Goodstein D."/>
            <person name="Hadi M.Z."/>
            <person name="Hellsten U."/>
            <person name="Hildebrand M."/>
            <person name="Jenkins B.D."/>
            <person name="Jurka J."/>
            <person name="Kapitonov V.V."/>
            <person name="Kroger N."/>
            <person name="Lau W.W."/>
            <person name="Lane T.W."/>
            <person name="Larimer F.W."/>
            <person name="Lippmeier J.C."/>
            <person name="Lucas S."/>
            <person name="Medina M."/>
            <person name="Montsant A."/>
            <person name="Obornik M."/>
            <person name="Parker M.S."/>
            <person name="Palenik B."/>
            <person name="Pazour G.J."/>
            <person name="Richardson P.M."/>
            <person name="Rynearson T.A."/>
            <person name="Saito M.A."/>
            <person name="Schwartz D.C."/>
            <person name="Thamatrakoln K."/>
            <person name="Valentin K."/>
            <person name="Vardi A."/>
            <person name="Wilkerson F.P."/>
            <person name="Rokhsar D.S."/>
        </authorList>
    </citation>
    <scope>NUCLEOTIDE SEQUENCE [LARGE SCALE GENOMIC DNA]</scope>
    <source>
        <strain evidence="6 7">CCMP1335</strain>
    </source>
</reference>
<evidence type="ECO:0000256" key="3">
    <source>
        <dbReference type="ARBA" id="ARBA00022989"/>
    </source>
</evidence>
<keyword evidence="7" id="KW-1185">Reference proteome</keyword>
<dbReference type="EMBL" id="CM000645">
    <property type="protein sequence ID" value="EED90424.1"/>
    <property type="molecule type" value="Genomic_DNA"/>
</dbReference>
<dbReference type="InterPro" id="IPR051068">
    <property type="entry name" value="MFS_Domain-Containing_Protein"/>
</dbReference>
<comment type="subcellular location">
    <subcellularLocation>
        <location evidence="1">Membrane</location>
        <topology evidence="1">Multi-pass membrane protein</topology>
    </subcellularLocation>
</comment>
<evidence type="ECO:0000256" key="4">
    <source>
        <dbReference type="ARBA" id="ARBA00023136"/>
    </source>
</evidence>
<dbReference type="GeneID" id="7443533"/>
<dbReference type="Proteomes" id="UP000001449">
    <property type="component" value="Chromosome 9"/>
</dbReference>
<accession>B8C841</accession>
<feature type="transmembrane region" description="Helical" evidence="5">
    <location>
        <begin position="348"/>
        <end position="370"/>
    </location>
</feature>
<evidence type="ECO:0000313" key="7">
    <source>
        <dbReference type="Proteomes" id="UP000001449"/>
    </source>
</evidence>
<protein>
    <recommendedName>
        <fullName evidence="8">Major facilitator superfamily (MFS) profile domain-containing protein</fullName>
    </recommendedName>
</protein>
<dbReference type="PANTHER" id="PTHR23510">
    <property type="entry name" value="INNER MEMBRANE TRANSPORT PROTEIN YAJR"/>
    <property type="match status" value="1"/>
</dbReference>
<dbReference type="eggNOG" id="KOG2325">
    <property type="taxonomic scope" value="Eukaryota"/>
</dbReference>
<dbReference type="Pfam" id="PF07690">
    <property type="entry name" value="MFS_1"/>
    <property type="match status" value="1"/>
</dbReference>
<evidence type="ECO:0008006" key="8">
    <source>
        <dbReference type="Google" id="ProtNLM"/>
    </source>
</evidence>
<evidence type="ECO:0000256" key="5">
    <source>
        <dbReference type="SAM" id="Phobius"/>
    </source>
</evidence>
<dbReference type="SUPFAM" id="SSF103473">
    <property type="entry name" value="MFS general substrate transporter"/>
    <property type="match status" value="1"/>
</dbReference>
<dbReference type="InterPro" id="IPR011701">
    <property type="entry name" value="MFS"/>
</dbReference>
<dbReference type="AlphaFoldDB" id="B8C841"/>
<dbReference type="KEGG" id="tps:THAPSDRAFT_269423"/>
<dbReference type="GO" id="GO:0016020">
    <property type="term" value="C:membrane"/>
    <property type="evidence" value="ECO:0000318"/>
    <property type="project" value="GO_Central"/>
</dbReference>
<reference evidence="6 7" key="2">
    <citation type="journal article" date="2008" name="Nature">
        <title>The Phaeodactylum genome reveals the evolutionary history of diatom genomes.</title>
        <authorList>
            <person name="Bowler C."/>
            <person name="Allen A.E."/>
            <person name="Badger J.H."/>
            <person name="Grimwood J."/>
            <person name="Jabbari K."/>
            <person name="Kuo A."/>
            <person name="Maheswari U."/>
            <person name="Martens C."/>
            <person name="Maumus F."/>
            <person name="Otillar R.P."/>
            <person name="Rayko E."/>
            <person name="Salamov A."/>
            <person name="Vandepoele K."/>
            <person name="Beszteri B."/>
            <person name="Gruber A."/>
            <person name="Heijde M."/>
            <person name="Katinka M."/>
            <person name="Mock T."/>
            <person name="Valentin K."/>
            <person name="Verret F."/>
            <person name="Berges J.A."/>
            <person name="Brownlee C."/>
            <person name="Cadoret J.P."/>
            <person name="Chiovitti A."/>
            <person name="Choi C.J."/>
            <person name="Coesel S."/>
            <person name="De Martino A."/>
            <person name="Detter J.C."/>
            <person name="Durkin C."/>
            <person name="Falciatore A."/>
            <person name="Fournet J."/>
            <person name="Haruta M."/>
            <person name="Huysman M.J."/>
            <person name="Jenkins B.D."/>
            <person name="Jiroutova K."/>
            <person name="Jorgensen R.E."/>
            <person name="Joubert Y."/>
            <person name="Kaplan A."/>
            <person name="Kroger N."/>
            <person name="Kroth P.G."/>
            <person name="La Roche J."/>
            <person name="Lindquist E."/>
            <person name="Lommer M."/>
            <person name="Martin-Jezequel V."/>
            <person name="Lopez P.J."/>
            <person name="Lucas S."/>
            <person name="Mangogna M."/>
            <person name="McGinnis K."/>
            <person name="Medlin L.K."/>
            <person name="Montsant A."/>
            <person name="Oudot-Le Secq M.P."/>
            <person name="Napoli C."/>
            <person name="Obornik M."/>
            <person name="Parker M.S."/>
            <person name="Petit J.L."/>
            <person name="Porcel B.M."/>
            <person name="Poulsen N."/>
            <person name="Robison M."/>
            <person name="Rychlewski L."/>
            <person name="Rynearson T.A."/>
            <person name="Schmutz J."/>
            <person name="Shapiro H."/>
            <person name="Siaut M."/>
            <person name="Stanley M."/>
            <person name="Sussman M.R."/>
            <person name="Taylor A.R."/>
            <person name="Vardi A."/>
            <person name="von Dassow P."/>
            <person name="Vyverman W."/>
            <person name="Willis A."/>
            <person name="Wyrwicz L.S."/>
            <person name="Rokhsar D.S."/>
            <person name="Weissenbach J."/>
            <person name="Armbrust E.V."/>
            <person name="Green B.R."/>
            <person name="Van de Peer Y."/>
            <person name="Grigoriev I.V."/>
        </authorList>
    </citation>
    <scope>NUCLEOTIDE SEQUENCE [LARGE SCALE GENOMIC DNA]</scope>
    <source>
        <strain evidence="6 7">CCMP1335</strain>
    </source>
</reference>
<dbReference type="PaxDb" id="35128-Thaps269423"/>
<name>B8C841_THAPS</name>
<dbReference type="InterPro" id="IPR036259">
    <property type="entry name" value="MFS_trans_sf"/>
</dbReference>
<feature type="transmembrane region" description="Helical" evidence="5">
    <location>
        <begin position="474"/>
        <end position="494"/>
    </location>
</feature>
<feature type="transmembrane region" description="Helical" evidence="5">
    <location>
        <begin position="314"/>
        <end position="336"/>
    </location>
</feature>
<organism evidence="6 7">
    <name type="scientific">Thalassiosira pseudonana</name>
    <name type="common">Marine diatom</name>
    <name type="synonym">Cyclotella nana</name>
    <dbReference type="NCBI Taxonomy" id="35128"/>
    <lineage>
        <taxon>Eukaryota</taxon>
        <taxon>Sar</taxon>
        <taxon>Stramenopiles</taxon>
        <taxon>Ochrophyta</taxon>
        <taxon>Bacillariophyta</taxon>
        <taxon>Coscinodiscophyceae</taxon>
        <taxon>Thalassiosirophycidae</taxon>
        <taxon>Thalassiosirales</taxon>
        <taxon>Thalassiosiraceae</taxon>
        <taxon>Thalassiosira</taxon>
    </lineage>
</organism>
<feature type="transmembrane region" description="Helical" evidence="5">
    <location>
        <begin position="377"/>
        <end position="399"/>
    </location>
</feature>
<feature type="transmembrane region" description="Helical" evidence="5">
    <location>
        <begin position="47"/>
        <end position="66"/>
    </location>
</feature>